<dbReference type="AlphaFoldDB" id="A0A8E4H0G5"/>
<dbReference type="InterPro" id="IPR029055">
    <property type="entry name" value="Ntn_hydrolases_N"/>
</dbReference>
<reference evidence="7 9" key="1">
    <citation type="submission" date="2020-07" db="EMBL/GenBank/DDBJ databases">
        <authorList>
            <person name="Teixeira M."/>
        </authorList>
    </citation>
    <scope>NUCLEOTIDE SEQUENCE</scope>
    <source>
        <strain evidence="8">1</strain>
        <strain evidence="7">Xanthomonas sp. CPBF 367</strain>
    </source>
</reference>
<dbReference type="GO" id="GO:0016811">
    <property type="term" value="F:hydrolase activity, acting on carbon-nitrogen (but not peptide) bonds, in linear amides"/>
    <property type="evidence" value="ECO:0007669"/>
    <property type="project" value="InterPro"/>
</dbReference>
<dbReference type="Gene3D" id="1.10.1400.10">
    <property type="match status" value="1"/>
</dbReference>
<dbReference type="SUPFAM" id="SSF56235">
    <property type="entry name" value="N-terminal nucleophile aminohydrolases (Ntn hydrolases)"/>
    <property type="match status" value="1"/>
</dbReference>
<dbReference type="InterPro" id="IPR014395">
    <property type="entry name" value="Pen/GL7ACA/AHL_acylase"/>
</dbReference>
<accession>A0A8E4H0G5</accession>
<proteinExistence type="inferred from homology"/>
<dbReference type="InterPro" id="IPR023343">
    <property type="entry name" value="Penicillin_amidase_dom1"/>
</dbReference>
<comment type="similarity">
    <text evidence="1">Belongs to the peptidase S45 family.</text>
</comment>
<dbReference type="Gene3D" id="2.30.120.10">
    <property type="match status" value="1"/>
</dbReference>
<evidence type="ECO:0000256" key="1">
    <source>
        <dbReference type="ARBA" id="ARBA00006586"/>
    </source>
</evidence>
<keyword evidence="2" id="KW-0378">Hydrolase</keyword>
<dbReference type="GO" id="GO:0046872">
    <property type="term" value="F:metal ion binding"/>
    <property type="evidence" value="ECO:0007669"/>
    <property type="project" value="UniProtKB-KW"/>
</dbReference>
<dbReference type="PANTHER" id="PTHR34218">
    <property type="entry name" value="PEPTIDASE S45 PENICILLIN AMIDASE"/>
    <property type="match status" value="1"/>
</dbReference>
<feature type="binding site" evidence="6">
    <location>
        <position position="323"/>
    </location>
    <ligand>
        <name>Ca(2+)</name>
        <dbReference type="ChEBI" id="CHEBI:29108"/>
    </ligand>
</feature>
<dbReference type="PANTHER" id="PTHR34218:SF4">
    <property type="entry name" value="ACYL-HOMOSERINE LACTONE ACYLASE QUIP"/>
    <property type="match status" value="1"/>
</dbReference>
<dbReference type="EMBL" id="LR861803">
    <property type="protein sequence ID" value="CAD1792175.1"/>
    <property type="molecule type" value="Genomic_DNA"/>
</dbReference>
<feature type="binding site" evidence="6">
    <location>
        <position position="189"/>
    </location>
    <ligand>
        <name>Ca(2+)</name>
        <dbReference type="ChEBI" id="CHEBI:29108"/>
    </ligand>
</feature>
<evidence type="ECO:0000256" key="2">
    <source>
        <dbReference type="ARBA" id="ARBA00022801"/>
    </source>
</evidence>
<evidence type="ECO:0000256" key="5">
    <source>
        <dbReference type="PIRSR" id="PIRSR001227-1"/>
    </source>
</evidence>
<feature type="binding site" evidence="6">
    <location>
        <position position="326"/>
    </location>
    <ligand>
        <name>Ca(2+)</name>
        <dbReference type="ChEBI" id="CHEBI:29108"/>
    </ligand>
</feature>
<dbReference type="InterPro" id="IPR002692">
    <property type="entry name" value="S45"/>
</dbReference>
<organism evidence="7">
    <name type="scientific">Xanthomonas euroxanthea</name>
    <dbReference type="NCBI Taxonomy" id="2259622"/>
    <lineage>
        <taxon>Bacteria</taxon>
        <taxon>Pseudomonadati</taxon>
        <taxon>Pseudomonadota</taxon>
        <taxon>Gammaproteobacteria</taxon>
        <taxon>Lysobacterales</taxon>
        <taxon>Lysobacteraceae</taxon>
        <taxon>Xanthomonas</taxon>
    </lineage>
</organism>
<dbReference type="InterPro" id="IPR043147">
    <property type="entry name" value="Penicillin_amidase_A-knob"/>
</dbReference>
<dbReference type="Pfam" id="PF01804">
    <property type="entry name" value="Penicil_amidase"/>
    <property type="match status" value="1"/>
</dbReference>
<dbReference type="RefSeq" id="WP_180707857.1">
    <property type="nucleotide sequence ID" value="NZ_LR861803.1"/>
</dbReference>
<gene>
    <name evidence="7" type="ORF">XSP_002200</name>
</gene>
<protein>
    <submittedName>
        <fullName evidence="7">Penicillin acylase family protein</fullName>
    </submittedName>
</protein>
<dbReference type="PIRSF" id="PIRSF001227">
    <property type="entry name" value="Pen_acylase"/>
    <property type="match status" value="1"/>
</dbReference>
<evidence type="ECO:0000256" key="6">
    <source>
        <dbReference type="PIRSR" id="PIRSR001227-2"/>
    </source>
</evidence>
<keyword evidence="6" id="KW-0479">Metal-binding</keyword>
<dbReference type="Gene3D" id="3.60.20.10">
    <property type="entry name" value="Glutamine Phosphoribosylpyrophosphate, subunit 1, domain 1"/>
    <property type="match status" value="1"/>
</dbReference>
<dbReference type="InterPro" id="IPR043146">
    <property type="entry name" value="Penicillin_amidase_N_B-knob"/>
</dbReference>
<evidence type="ECO:0000313" key="8">
    <source>
        <dbReference type="EMBL" id="CAD1792175.1"/>
    </source>
</evidence>
<evidence type="ECO:0000313" key="9">
    <source>
        <dbReference type="Proteomes" id="UP000515493"/>
    </source>
</evidence>
<dbReference type="KEGG" id="xeu:XSP_002200"/>
<evidence type="ECO:0000313" key="7">
    <source>
        <dbReference type="EMBL" id="CAD0327875.1"/>
    </source>
</evidence>
<name>A0A8E4H0G5_9XANT</name>
<dbReference type="CDD" id="cd03747">
    <property type="entry name" value="Ntn_PGA_like"/>
    <property type="match status" value="1"/>
</dbReference>
<keyword evidence="6" id="KW-0106">Calcium</keyword>
<comment type="cofactor">
    <cofactor evidence="6">
        <name>Ca(2+)</name>
        <dbReference type="ChEBI" id="CHEBI:29108"/>
    </cofactor>
    <text evidence="6">Binds 1 Ca(2+) ion per dimer.</text>
</comment>
<keyword evidence="3" id="KW-0865">Zymogen</keyword>
<evidence type="ECO:0000256" key="3">
    <source>
        <dbReference type="ARBA" id="ARBA00023145"/>
    </source>
</evidence>
<dbReference type="Gene3D" id="1.10.439.10">
    <property type="entry name" value="Penicillin Amidohydrolase, domain 1"/>
    <property type="match status" value="1"/>
</dbReference>
<feature type="active site" description="Nucleophile" evidence="5">
    <location>
        <position position="251"/>
    </location>
</feature>
<dbReference type="EMBL" id="LR824641">
    <property type="protein sequence ID" value="CAD0327875.1"/>
    <property type="molecule type" value="Genomic_DNA"/>
</dbReference>
<dbReference type="GO" id="GO:0017000">
    <property type="term" value="P:antibiotic biosynthetic process"/>
    <property type="evidence" value="ECO:0007669"/>
    <property type="project" value="InterPro"/>
</dbReference>
<sequence length="821" mass="89993">MNRFPLLSRFAFTLLLPLALLTIGSWIYLRSSLPPQDARVDVAGLSAPVDVRFDRSGVPHISAATDHDVFFAMGYLHARDRLWQMEVQRRFARGTLSEVMGEATLQQDVMMRTLDLPSAAATAWPALGGPAQISLQAYADGVNAWLASEPRLPPEFTLLGVKPSRWTVIDSLAWQKVFSLQLSGNFSRELARYVASQSLTQAELAIFFEVDDEVETAGVTVAMPSASVAGLSRLGGAMERTLGTGGHFVGSNAWVVSGRHSGDGGATLANDPHLGLHLPSVWYAVVQKGDRLDTAGMSLVGLPLVVFGRNRDIAWGGTSMTADVQDLYFEQTDPAHPERYRFGEEWHQMQTRVETVQVKAEFPAGLRPPRTPVKAVVRSSRHGPVISDVLGVKTQPTALRWTALDPGDTSYDSILQLNYATNWNDFRQALSLYVTPTLNMLFADRHGNIGMQGVGRVPLRAVGKGAIPTAGWMPETEWMGFIDFDEMPREYNPSRGYIVSANNRNTREDYPHFISDDWAPPGRAARIEQLIRTQIETHGTFDVAASRAMQADRTSLPARAILPRLLGVAYPQPRQREAVALLRDWNGEMSDDSQAATLFSAWMAHLRTELFSRRLQADWLQRGDAQHLDALIGGVSQEALNSLLTVQDGTWCGRTVPPGQRSCDDVLATALEAAVKELEKLAGPDPEDWSWGRLHRAYYAHTPFSQIKATRPFFERSGPGGGSADTIDVADSSFDPATGYRQTFGATFRQIIHFGSGQDTHLLINSSGQSGHPLSRHYADMNQQFSAGQYLSVRAGTPVSPASTITLVPVNAAHPDSQSGP</sequence>
<dbReference type="GeneID" id="79389512"/>
<evidence type="ECO:0000256" key="4">
    <source>
        <dbReference type="ARBA" id="ARBA00038735"/>
    </source>
</evidence>
<dbReference type="Proteomes" id="UP000515493">
    <property type="component" value="Chromosome"/>
</dbReference>
<comment type="subunit">
    <text evidence="4">Heterodimer of an alpha subunit and a beta subunit processed from the same precursor.</text>
</comment>